<dbReference type="SUPFAM" id="SSF56935">
    <property type="entry name" value="Porins"/>
    <property type="match status" value="1"/>
</dbReference>
<dbReference type="FunFam" id="2.170.130.10:FF:000008">
    <property type="entry name" value="SusC/RagA family TonB-linked outer membrane protein"/>
    <property type="match status" value="1"/>
</dbReference>
<keyword evidence="7 8" id="KW-0998">Cell outer membrane</keyword>
<feature type="domain" description="TonB-dependent receptor-like beta-barrel" evidence="11">
    <location>
        <begin position="448"/>
        <end position="979"/>
    </location>
</feature>
<feature type="domain" description="TonB-dependent receptor plug" evidence="12">
    <location>
        <begin position="115"/>
        <end position="241"/>
    </location>
</feature>
<protein>
    <submittedName>
        <fullName evidence="13">TonB-dependent receptor</fullName>
    </submittedName>
</protein>
<keyword evidence="2 8" id="KW-0813">Transport</keyword>
<dbReference type="Pfam" id="PF07715">
    <property type="entry name" value="Plug"/>
    <property type="match status" value="1"/>
</dbReference>
<feature type="signal peptide" evidence="10">
    <location>
        <begin position="1"/>
        <end position="21"/>
    </location>
</feature>
<keyword evidence="13" id="KW-0675">Receptor</keyword>
<dbReference type="InterPro" id="IPR000531">
    <property type="entry name" value="Beta-barrel_TonB"/>
</dbReference>
<sequence>MRHFLLIIASVCWFSLGNLYAQDRTVTGTVTDSKTGEGLPGVNVLVVGTTNGATTDFDGNYKLSVPSDAKLKFSYIGYKPQTIDVGSRSVVNVKLEEDVEQLSEVVVVGYGQVEARDATGAVERVSAKDFNGGVIASPEQLIQGKSAGVQITSASGEPGAGVNIRIRGTSSVRNGNNPLFVVDGIPLSGDDITAGGLDVGSGTSSPRNPLNFLNPNDIESIDILKDASATAIYGARGANGVVLITTKSGSGAQNNFNYGSSVSFATPANKFDLLTADEYLSALPDYGASASELDFGDATDWQDEITRTAISHKHDLSYSNAYESGNYRVSAGYENQQGVIQNSAMERLNARLNLSQRFLDDKLTFGAQVTLSRINDVAPPITNNAGFEGDLLGAAYIANPTLPADPENQIAGLRNPLSMLEYNLDEAQTNRALINLSLDYDITSDLNFRINTGFDNSNSVRNQAVSPELNIGTSFQQGRAGIATVETSSNLLEALLTYDKKLGEGNINVLAGYSYQEFNRSGNTLQGFGFNTSDMNNMISDLESAGNSVRGAISGAYQQFGYDPGNDQFFVNRLESGSEDLSARPSIPVNAVVEDIFANKNELQSYFGRINYNVKDKYLFTATLRADGSTRFGGNNKYGIFPSAALAWRISDESFIPESIYDLKLRAGYGVTGNQEIPHNLHQRRQDYGDIGFNDGGQIIRPGLSTVAFDNEDLRWEETAQTNIGLDYGFLNGRLSGSLDFYNKTTTDLLIQVTSAQPAPQPFTWFNLDANVINRGVEFALDYVILDEADFTWNFGFNVSYNNNVVEDYEGSIDTGEISGQGLTGAFAQRITGGQPLFAYYLRDFAGYNAEGVAQYNDGDFQQFLGFSPIPKYNLGINTTARYKNFDLNIYMNGQYGHYIYNNTANAFFTAGALGNGRNVTSDVLTSGESAINAPDVSTRFLESGDFLRLQNLALGYNFDLADDGFISALRVYANAQNLFVITDYSGIDPEVNVNKSLNGVPSLNIDYTSFPRPRTYTIGLNVTF</sequence>
<dbReference type="FunFam" id="2.60.40.1120:FF:000003">
    <property type="entry name" value="Outer membrane protein Omp121"/>
    <property type="match status" value="1"/>
</dbReference>
<evidence type="ECO:0000256" key="6">
    <source>
        <dbReference type="ARBA" id="ARBA00023136"/>
    </source>
</evidence>
<dbReference type="Proteomes" id="UP001232019">
    <property type="component" value="Chromosome"/>
</dbReference>
<dbReference type="AlphaFoldDB" id="A0AA51ZV19"/>
<evidence type="ECO:0000259" key="11">
    <source>
        <dbReference type="Pfam" id="PF00593"/>
    </source>
</evidence>
<keyword evidence="6 8" id="KW-0472">Membrane</keyword>
<comment type="similarity">
    <text evidence="8 9">Belongs to the TonB-dependent receptor family.</text>
</comment>
<evidence type="ECO:0000259" key="12">
    <source>
        <dbReference type="Pfam" id="PF07715"/>
    </source>
</evidence>
<dbReference type="InterPro" id="IPR037066">
    <property type="entry name" value="Plug_dom_sf"/>
</dbReference>
<comment type="subcellular location">
    <subcellularLocation>
        <location evidence="1 8">Cell outer membrane</location>
        <topology evidence="1 8">Multi-pass membrane protein</topology>
    </subcellularLocation>
</comment>
<dbReference type="InterPro" id="IPR036942">
    <property type="entry name" value="Beta-barrel_TonB_sf"/>
</dbReference>
<dbReference type="PROSITE" id="PS52016">
    <property type="entry name" value="TONB_DEPENDENT_REC_3"/>
    <property type="match status" value="1"/>
</dbReference>
<organism evidence="13">
    <name type="scientific">Marivirga arenosa</name>
    <dbReference type="NCBI Taxonomy" id="3059076"/>
    <lineage>
        <taxon>Bacteria</taxon>
        <taxon>Pseudomonadati</taxon>
        <taxon>Bacteroidota</taxon>
        <taxon>Cytophagia</taxon>
        <taxon>Cytophagales</taxon>
        <taxon>Marivirgaceae</taxon>
        <taxon>Marivirga</taxon>
    </lineage>
</organism>
<reference evidence="13" key="1">
    <citation type="submission" date="2023-08" db="EMBL/GenBank/DDBJ databases">
        <title>Comparative genomics and taxonomic characterization of three novel marine species of genus Marivirga.</title>
        <authorList>
            <person name="Muhammad N."/>
            <person name="Kim S.-G."/>
        </authorList>
    </citation>
    <scope>NUCLEOTIDE SEQUENCE</scope>
    <source>
        <strain evidence="13">BKB1-2</strain>
    </source>
</reference>
<dbReference type="EMBL" id="CP129968">
    <property type="protein sequence ID" value="WNB17082.1"/>
    <property type="molecule type" value="Genomic_DNA"/>
</dbReference>
<evidence type="ECO:0000256" key="3">
    <source>
        <dbReference type="ARBA" id="ARBA00022452"/>
    </source>
</evidence>
<dbReference type="InterPro" id="IPR023996">
    <property type="entry name" value="TonB-dep_OMP_SusC/RagA"/>
</dbReference>
<dbReference type="NCBIfam" id="TIGR04057">
    <property type="entry name" value="SusC_RagA_signa"/>
    <property type="match status" value="1"/>
</dbReference>
<keyword evidence="4 8" id="KW-0812">Transmembrane</keyword>
<evidence type="ECO:0000256" key="4">
    <source>
        <dbReference type="ARBA" id="ARBA00022692"/>
    </source>
</evidence>
<dbReference type="InterPro" id="IPR039426">
    <property type="entry name" value="TonB-dep_rcpt-like"/>
</dbReference>
<dbReference type="SUPFAM" id="SSF49464">
    <property type="entry name" value="Carboxypeptidase regulatory domain-like"/>
    <property type="match status" value="1"/>
</dbReference>
<keyword evidence="5 9" id="KW-0798">TonB box</keyword>
<evidence type="ECO:0000256" key="10">
    <source>
        <dbReference type="SAM" id="SignalP"/>
    </source>
</evidence>
<evidence type="ECO:0000256" key="7">
    <source>
        <dbReference type="ARBA" id="ARBA00023237"/>
    </source>
</evidence>
<keyword evidence="3 8" id="KW-1134">Transmembrane beta strand</keyword>
<evidence type="ECO:0000256" key="2">
    <source>
        <dbReference type="ARBA" id="ARBA00022448"/>
    </source>
</evidence>
<evidence type="ECO:0000256" key="9">
    <source>
        <dbReference type="RuleBase" id="RU003357"/>
    </source>
</evidence>
<evidence type="ECO:0000313" key="13">
    <source>
        <dbReference type="EMBL" id="WNB17082.1"/>
    </source>
</evidence>
<dbReference type="InterPro" id="IPR008969">
    <property type="entry name" value="CarboxyPept-like_regulatory"/>
</dbReference>
<dbReference type="Pfam" id="PF13715">
    <property type="entry name" value="CarbopepD_reg_2"/>
    <property type="match status" value="1"/>
</dbReference>
<evidence type="ECO:0000256" key="5">
    <source>
        <dbReference type="ARBA" id="ARBA00023077"/>
    </source>
</evidence>
<proteinExistence type="inferred from homology"/>
<keyword evidence="10" id="KW-0732">Signal</keyword>
<gene>
    <name evidence="13" type="ORF">QYS47_32875</name>
</gene>
<dbReference type="NCBIfam" id="TIGR04056">
    <property type="entry name" value="OMP_RagA_SusC"/>
    <property type="match status" value="1"/>
</dbReference>
<feature type="chain" id="PRO_5041471345" evidence="10">
    <location>
        <begin position="22"/>
        <end position="1025"/>
    </location>
</feature>
<dbReference type="Gene3D" id="2.60.40.1120">
    <property type="entry name" value="Carboxypeptidase-like, regulatory domain"/>
    <property type="match status" value="1"/>
</dbReference>
<dbReference type="GO" id="GO:0009279">
    <property type="term" value="C:cell outer membrane"/>
    <property type="evidence" value="ECO:0007669"/>
    <property type="project" value="UniProtKB-SubCell"/>
</dbReference>
<evidence type="ECO:0000256" key="1">
    <source>
        <dbReference type="ARBA" id="ARBA00004571"/>
    </source>
</evidence>
<dbReference type="Gene3D" id="2.170.130.10">
    <property type="entry name" value="TonB-dependent receptor, plug domain"/>
    <property type="match status" value="1"/>
</dbReference>
<dbReference type="InterPro" id="IPR023997">
    <property type="entry name" value="TonB-dep_OMP_SusC/RagA_CS"/>
</dbReference>
<dbReference type="KEGG" id="marp:QYS47_32875"/>
<name>A0AA51ZV19_9BACT</name>
<dbReference type="InterPro" id="IPR012910">
    <property type="entry name" value="Plug_dom"/>
</dbReference>
<evidence type="ECO:0000256" key="8">
    <source>
        <dbReference type="PROSITE-ProRule" id="PRU01360"/>
    </source>
</evidence>
<dbReference type="RefSeq" id="WP_322346315.1">
    <property type="nucleotide sequence ID" value="NZ_CP129968.2"/>
</dbReference>
<dbReference type="Gene3D" id="2.40.170.20">
    <property type="entry name" value="TonB-dependent receptor, beta-barrel domain"/>
    <property type="match status" value="1"/>
</dbReference>
<dbReference type="Pfam" id="PF00593">
    <property type="entry name" value="TonB_dep_Rec_b-barrel"/>
    <property type="match status" value="1"/>
</dbReference>
<accession>A0AA51ZV19</accession>